<protein>
    <submittedName>
        <fullName evidence="1">Uncharacterized protein</fullName>
    </submittedName>
</protein>
<name>A0ABR2ST72_9ROSI</name>
<accession>A0ABR2ST72</accession>
<keyword evidence="2" id="KW-1185">Reference proteome</keyword>
<organism evidence="1 2">
    <name type="scientific">Hibiscus sabdariffa</name>
    <name type="common">roselle</name>
    <dbReference type="NCBI Taxonomy" id="183260"/>
    <lineage>
        <taxon>Eukaryota</taxon>
        <taxon>Viridiplantae</taxon>
        <taxon>Streptophyta</taxon>
        <taxon>Embryophyta</taxon>
        <taxon>Tracheophyta</taxon>
        <taxon>Spermatophyta</taxon>
        <taxon>Magnoliopsida</taxon>
        <taxon>eudicotyledons</taxon>
        <taxon>Gunneridae</taxon>
        <taxon>Pentapetalae</taxon>
        <taxon>rosids</taxon>
        <taxon>malvids</taxon>
        <taxon>Malvales</taxon>
        <taxon>Malvaceae</taxon>
        <taxon>Malvoideae</taxon>
        <taxon>Hibiscus</taxon>
    </lineage>
</organism>
<dbReference type="Proteomes" id="UP001396334">
    <property type="component" value="Unassembled WGS sequence"/>
</dbReference>
<proteinExistence type="predicted"/>
<comment type="caution">
    <text evidence="1">The sequence shown here is derived from an EMBL/GenBank/DDBJ whole genome shotgun (WGS) entry which is preliminary data.</text>
</comment>
<evidence type="ECO:0000313" key="2">
    <source>
        <dbReference type="Proteomes" id="UP001396334"/>
    </source>
</evidence>
<dbReference type="EMBL" id="JBBPBN010000012">
    <property type="protein sequence ID" value="KAK9028349.1"/>
    <property type="molecule type" value="Genomic_DNA"/>
</dbReference>
<reference evidence="1 2" key="1">
    <citation type="journal article" date="2024" name="G3 (Bethesda)">
        <title>Genome assembly of Hibiscus sabdariffa L. provides insights into metabolisms of medicinal natural products.</title>
        <authorList>
            <person name="Kim T."/>
        </authorList>
    </citation>
    <scope>NUCLEOTIDE SEQUENCE [LARGE SCALE GENOMIC DNA]</scope>
    <source>
        <strain evidence="1">TK-2024</strain>
        <tissue evidence="1">Old leaves</tissue>
    </source>
</reference>
<sequence length="192" mass="20833">MESPNFPSLFQASVATQSVCREQSNPLIPGQSGHPSKATVYSLVPSPVMAHGNSSDGFDVVMGQLGEGIPFGNSGSSKRPRTLSLQSVVSGSKNSTGNTLQRLETTRNNAVKMVRDLISQDSHNWDTYLVESLFSPSDCATILSIRLPSSPQPDRQIWCGEKTSLYSVHSGYRLLLGSSNTSPDLHSFYRQL</sequence>
<evidence type="ECO:0000313" key="1">
    <source>
        <dbReference type="EMBL" id="KAK9028349.1"/>
    </source>
</evidence>
<gene>
    <name evidence="1" type="ORF">V6N11_068156</name>
</gene>